<comment type="caution">
    <text evidence="2">The sequence shown here is derived from an EMBL/GenBank/DDBJ whole genome shotgun (WGS) entry which is preliminary data.</text>
</comment>
<dbReference type="Proteomes" id="UP000468327">
    <property type="component" value="Unassembled WGS sequence"/>
</dbReference>
<dbReference type="Pfam" id="PF23343">
    <property type="entry name" value="REP_ORF2-G2P"/>
    <property type="match status" value="1"/>
</dbReference>
<keyword evidence="3" id="KW-1185">Reference proteome</keyword>
<name>A0A6N8IFP2_9ACTN</name>
<dbReference type="EMBL" id="WPOC01000005">
    <property type="protein sequence ID" value="MVN14592.1"/>
    <property type="molecule type" value="Genomic_DNA"/>
</dbReference>
<reference evidence="2 3" key="1">
    <citation type="submission" date="2019-11" db="EMBL/GenBank/DDBJ databases">
        <title>Whole genome shotgun sequencing (WGS) data from Adlercreutzia equolifaciens ResAG-91, Eggerthella lenta MRI-F36, MRI-F37, MRI-F40, ResAG-49, ResAG-88, ResAG-121, ResAG-145, and Gordonibacter sp. ResAG-5, ResAG-26, ResAG-43, ResAG-50, ResAG-59.</title>
        <authorList>
            <person name="Stoll D.A."/>
            <person name="Danylec N."/>
            <person name="Franz C.M.A.P."/>
            <person name="Huch M."/>
        </authorList>
    </citation>
    <scope>NUCLEOTIDE SEQUENCE [LARGE SCALE GENOMIC DNA]</scope>
    <source>
        <strain evidence="2 3">ResAG-59</strain>
    </source>
</reference>
<proteinExistence type="predicted"/>
<evidence type="ECO:0000313" key="2">
    <source>
        <dbReference type="EMBL" id="MVN14592.1"/>
    </source>
</evidence>
<protein>
    <recommendedName>
        <fullName evidence="1">Replication-associated protein ORF2/G2P domain-containing protein</fullName>
    </recommendedName>
</protein>
<accession>A0A6N8IFP2</accession>
<dbReference type="InterPro" id="IPR056906">
    <property type="entry name" value="ORF2/G2P_dom"/>
</dbReference>
<sequence length="277" mass="32754">MTTYDPFERGAAHIKLVDCRHTAHVTLCQHKPRREPTIDRINDDCYYVRSTSEIRFYDREDKTHTKADNIRSIKRAFNQVKKIINCNYDVPENVRFVTLTYAANMQDNSRISGDFRRFVRRMQGAYGRFKWLYVKEKQGRGAWHLHCLLFFDHKAPYMLNSDDDHPVRDMWGHGFVTIEAVKDDANNLGNYLCAYMTDDKETGKKGARLLNYEAGVRLYNCSRDIIRPIERSISFEDYKILIADDHVQELSSRDSIVRLKTGRDLHVRYKLYRTDHE</sequence>
<feature type="domain" description="Replication-associated protein ORF2/G2P" evidence="1">
    <location>
        <begin position="95"/>
        <end position="199"/>
    </location>
</feature>
<dbReference type="AlphaFoldDB" id="A0A6N8IFP2"/>
<organism evidence="2 3">
    <name type="scientific">Gordonibacter urolithinfaciens</name>
    <dbReference type="NCBI Taxonomy" id="1335613"/>
    <lineage>
        <taxon>Bacteria</taxon>
        <taxon>Bacillati</taxon>
        <taxon>Actinomycetota</taxon>
        <taxon>Coriobacteriia</taxon>
        <taxon>Eggerthellales</taxon>
        <taxon>Eggerthellaceae</taxon>
        <taxon>Gordonibacter</taxon>
    </lineage>
</organism>
<gene>
    <name evidence="2" type="ORF">GO738_04350</name>
</gene>
<evidence type="ECO:0000313" key="3">
    <source>
        <dbReference type="Proteomes" id="UP000468327"/>
    </source>
</evidence>
<dbReference type="RefSeq" id="WP_157005950.1">
    <property type="nucleotide sequence ID" value="NZ_DBEZYS010000079.1"/>
</dbReference>
<evidence type="ECO:0000259" key="1">
    <source>
        <dbReference type="Pfam" id="PF23343"/>
    </source>
</evidence>